<keyword evidence="3" id="KW-0235">DNA replication</keyword>
<keyword evidence="5" id="KW-0378">Hydrolase</keyword>
<evidence type="ECO:0008006" key="15">
    <source>
        <dbReference type="Google" id="ProtNLM"/>
    </source>
</evidence>
<dbReference type="InterPro" id="IPR036286">
    <property type="entry name" value="LexA/Signal_pep-like_sf"/>
</dbReference>
<keyword evidence="6" id="KW-0068">Autocatalytic cleavage</keyword>
<keyword evidence="2" id="KW-0678">Repressor</keyword>
<dbReference type="GO" id="GO:0006260">
    <property type="term" value="P:DNA replication"/>
    <property type="evidence" value="ECO:0007669"/>
    <property type="project" value="UniProtKB-KW"/>
</dbReference>
<evidence type="ECO:0000256" key="11">
    <source>
        <dbReference type="ARBA" id="ARBA00023236"/>
    </source>
</evidence>
<evidence type="ECO:0000256" key="10">
    <source>
        <dbReference type="ARBA" id="ARBA00023204"/>
    </source>
</evidence>
<proteinExistence type="inferred from homology"/>
<evidence type="ECO:0000259" key="13">
    <source>
        <dbReference type="Pfam" id="PF01726"/>
    </source>
</evidence>
<dbReference type="PANTHER" id="PTHR33516:SF2">
    <property type="entry name" value="LEXA REPRESSOR-RELATED"/>
    <property type="match status" value="1"/>
</dbReference>
<dbReference type="InterPro" id="IPR006199">
    <property type="entry name" value="LexA_DNA-bd_dom"/>
</dbReference>
<dbReference type="GO" id="GO:0003677">
    <property type="term" value="F:DNA binding"/>
    <property type="evidence" value="ECO:0007669"/>
    <property type="project" value="UniProtKB-KW"/>
</dbReference>
<dbReference type="InterPro" id="IPR039418">
    <property type="entry name" value="LexA-like"/>
</dbReference>
<dbReference type="GO" id="GO:0006508">
    <property type="term" value="P:proteolysis"/>
    <property type="evidence" value="ECO:0007669"/>
    <property type="project" value="InterPro"/>
</dbReference>
<dbReference type="Gene3D" id="2.10.109.10">
    <property type="entry name" value="Umud Fragment, subunit A"/>
    <property type="match status" value="1"/>
</dbReference>
<dbReference type="GO" id="GO:0009432">
    <property type="term" value="P:SOS response"/>
    <property type="evidence" value="ECO:0007669"/>
    <property type="project" value="UniProtKB-KW"/>
</dbReference>
<dbReference type="GO" id="GO:0006281">
    <property type="term" value="P:DNA repair"/>
    <property type="evidence" value="ECO:0007669"/>
    <property type="project" value="UniProtKB-KW"/>
</dbReference>
<dbReference type="SUPFAM" id="SSF51306">
    <property type="entry name" value="LexA/Signal peptidase"/>
    <property type="match status" value="1"/>
</dbReference>
<feature type="domain" description="Peptidase S24/S26A/S26B/S26C" evidence="12">
    <location>
        <begin position="83"/>
        <end position="191"/>
    </location>
</feature>
<accession>A0A382LC69</accession>
<comment type="similarity">
    <text evidence="1">Belongs to the peptidase S24 family.</text>
</comment>
<keyword evidence="11" id="KW-0742">SOS response</keyword>
<dbReference type="InterPro" id="IPR036388">
    <property type="entry name" value="WH-like_DNA-bd_sf"/>
</dbReference>
<feature type="domain" description="LexA repressor DNA-binding" evidence="13">
    <location>
        <begin position="4"/>
        <end position="68"/>
    </location>
</feature>
<protein>
    <recommendedName>
        <fullName evidence="15">Repressor LexA</fullName>
    </recommendedName>
</protein>
<keyword evidence="7" id="KW-0805">Transcription regulation</keyword>
<evidence type="ECO:0000256" key="9">
    <source>
        <dbReference type="ARBA" id="ARBA00023163"/>
    </source>
</evidence>
<feature type="non-terminal residue" evidence="14">
    <location>
        <position position="194"/>
    </location>
</feature>
<dbReference type="GO" id="GO:0004252">
    <property type="term" value="F:serine-type endopeptidase activity"/>
    <property type="evidence" value="ECO:0007669"/>
    <property type="project" value="InterPro"/>
</dbReference>
<dbReference type="InterPro" id="IPR050077">
    <property type="entry name" value="LexA_repressor"/>
</dbReference>
<evidence type="ECO:0000256" key="4">
    <source>
        <dbReference type="ARBA" id="ARBA00022763"/>
    </source>
</evidence>
<evidence type="ECO:0000313" key="14">
    <source>
        <dbReference type="EMBL" id="SVC34239.1"/>
    </source>
</evidence>
<dbReference type="SUPFAM" id="SSF46785">
    <property type="entry name" value="Winged helix' DNA-binding domain"/>
    <property type="match status" value="1"/>
</dbReference>
<dbReference type="EMBL" id="UINC01086098">
    <property type="protein sequence ID" value="SVC34239.1"/>
    <property type="molecule type" value="Genomic_DNA"/>
</dbReference>
<evidence type="ECO:0000256" key="5">
    <source>
        <dbReference type="ARBA" id="ARBA00022801"/>
    </source>
</evidence>
<keyword evidence="10" id="KW-0234">DNA repair</keyword>
<reference evidence="14" key="1">
    <citation type="submission" date="2018-05" db="EMBL/GenBank/DDBJ databases">
        <authorList>
            <person name="Lanie J.A."/>
            <person name="Ng W.-L."/>
            <person name="Kazmierczak K.M."/>
            <person name="Andrzejewski T.M."/>
            <person name="Davidsen T.M."/>
            <person name="Wayne K.J."/>
            <person name="Tettelin H."/>
            <person name="Glass J.I."/>
            <person name="Rusch D."/>
            <person name="Podicherti R."/>
            <person name="Tsui H.-C.T."/>
            <person name="Winkler M.E."/>
        </authorList>
    </citation>
    <scope>NUCLEOTIDE SEQUENCE</scope>
</reference>
<dbReference type="InterPro" id="IPR036390">
    <property type="entry name" value="WH_DNA-bd_sf"/>
</dbReference>
<gene>
    <name evidence="14" type="ORF">METZ01_LOCUS287093</name>
</gene>
<dbReference type="Pfam" id="PF01726">
    <property type="entry name" value="LexA_DNA_bind"/>
    <property type="match status" value="1"/>
</dbReference>
<name>A0A382LC69_9ZZZZ</name>
<evidence type="ECO:0000256" key="7">
    <source>
        <dbReference type="ARBA" id="ARBA00023015"/>
    </source>
</evidence>
<evidence type="ECO:0000256" key="1">
    <source>
        <dbReference type="ARBA" id="ARBA00007484"/>
    </source>
</evidence>
<evidence type="ECO:0000256" key="2">
    <source>
        <dbReference type="ARBA" id="ARBA00022491"/>
    </source>
</evidence>
<evidence type="ECO:0000256" key="3">
    <source>
        <dbReference type="ARBA" id="ARBA00022705"/>
    </source>
</evidence>
<dbReference type="PRINTS" id="PR00726">
    <property type="entry name" value="LEXASERPTASE"/>
</dbReference>
<dbReference type="InterPro" id="IPR015927">
    <property type="entry name" value="Peptidase_S24_S26A/B/C"/>
</dbReference>
<evidence type="ECO:0000259" key="12">
    <source>
        <dbReference type="Pfam" id="PF00717"/>
    </source>
</evidence>
<dbReference type="CDD" id="cd06529">
    <property type="entry name" value="S24_LexA-like"/>
    <property type="match status" value="1"/>
</dbReference>
<dbReference type="InterPro" id="IPR006197">
    <property type="entry name" value="Peptidase_S24_LexA"/>
</dbReference>
<keyword evidence="4" id="KW-0227">DNA damage</keyword>
<dbReference type="AlphaFoldDB" id="A0A382LC69"/>
<dbReference type="GO" id="GO:0045892">
    <property type="term" value="P:negative regulation of DNA-templated transcription"/>
    <property type="evidence" value="ECO:0007669"/>
    <property type="project" value="InterPro"/>
</dbReference>
<organism evidence="14">
    <name type="scientific">marine metagenome</name>
    <dbReference type="NCBI Taxonomy" id="408172"/>
    <lineage>
        <taxon>unclassified sequences</taxon>
        <taxon>metagenomes</taxon>
        <taxon>ecological metagenomes</taxon>
    </lineage>
</organism>
<keyword evidence="9" id="KW-0804">Transcription</keyword>
<dbReference type="InterPro" id="IPR006200">
    <property type="entry name" value="LexA"/>
</dbReference>
<dbReference type="NCBIfam" id="TIGR00498">
    <property type="entry name" value="lexA"/>
    <property type="match status" value="1"/>
</dbReference>
<dbReference type="Pfam" id="PF00717">
    <property type="entry name" value="Peptidase_S24"/>
    <property type="match status" value="1"/>
</dbReference>
<evidence type="ECO:0000256" key="6">
    <source>
        <dbReference type="ARBA" id="ARBA00022813"/>
    </source>
</evidence>
<dbReference type="PANTHER" id="PTHR33516">
    <property type="entry name" value="LEXA REPRESSOR"/>
    <property type="match status" value="1"/>
</dbReference>
<dbReference type="Gene3D" id="1.10.10.10">
    <property type="entry name" value="Winged helix-like DNA-binding domain superfamily/Winged helix DNA-binding domain"/>
    <property type="match status" value="1"/>
</dbReference>
<keyword evidence="8" id="KW-0238">DNA-binding</keyword>
<sequence length="194" mass="22038">MESMKPLTDKQKDILIFIEEFINDFGYPPTIRDIQNNCDISSTSVVKYNLDRLQEKGLMTRESEVSRGINLKSDTKNPIIKVPVIGTITAGEPFPLFDDNRWEYDDIDMLELPDKFSHLEEKLYALKVSGTSMIDALIGDGDTVVMEKTKSVNNGDMVAANVISENETTLKRIYKEGENIRLQPENPLMKALIY</sequence>
<evidence type="ECO:0000256" key="8">
    <source>
        <dbReference type="ARBA" id="ARBA00023125"/>
    </source>
</evidence>